<proteinExistence type="predicted"/>
<comment type="caution">
    <text evidence="1">The sequence shown here is derived from an EMBL/GenBank/DDBJ whole genome shotgun (WGS) entry which is preliminary data.</text>
</comment>
<protein>
    <submittedName>
        <fullName evidence="1">Uncharacterized protein</fullName>
    </submittedName>
</protein>
<sequence>MRKLIELSPNSARQYDYEAVHASNNMLKELIVKLHYLFMQVLKKITNQSSIKSYGKWNIPMEKLCNYNFCGPAKYHMSRELMKIRYLFNLFMQVLKKMTSQPSIKSFRKQKTEKIEIRKWKIPTDELSNYNFFKQKLDELYNNSLRVKPVVEQCEMKFNTPDEMKPVL</sequence>
<reference evidence="1 2" key="1">
    <citation type="submission" date="2017-11" db="EMBL/GenBank/DDBJ databases">
        <title>The genome of Rhizophagus clarus HR1 reveals common genetic basis of auxotrophy among arbuscular mycorrhizal fungi.</title>
        <authorList>
            <person name="Kobayashi Y."/>
        </authorList>
    </citation>
    <scope>NUCLEOTIDE SEQUENCE [LARGE SCALE GENOMIC DNA]</scope>
    <source>
        <strain evidence="1 2">HR1</strain>
    </source>
</reference>
<keyword evidence="2" id="KW-1185">Reference proteome</keyword>
<dbReference type="AlphaFoldDB" id="A0A2Z6RBZ3"/>
<dbReference type="EMBL" id="BEXD01003001">
    <property type="protein sequence ID" value="GBB99985.1"/>
    <property type="molecule type" value="Genomic_DNA"/>
</dbReference>
<accession>A0A2Z6RBZ3</accession>
<gene>
    <name evidence="1" type="ORF">RclHR1_00370026</name>
</gene>
<evidence type="ECO:0000313" key="1">
    <source>
        <dbReference type="EMBL" id="GBB99985.1"/>
    </source>
</evidence>
<dbReference type="Proteomes" id="UP000247702">
    <property type="component" value="Unassembled WGS sequence"/>
</dbReference>
<evidence type="ECO:0000313" key="2">
    <source>
        <dbReference type="Proteomes" id="UP000247702"/>
    </source>
</evidence>
<name>A0A2Z6RBZ3_9GLOM</name>
<organism evidence="1 2">
    <name type="scientific">Rhizophagus clarus</name>
    <dbReference type="NCBI Taxonomy" id="94130"/>
    <lineage>
        <taxon>Eukaryota</taxon>
        <taxon>Fungi</taxon>
        <taxon>Fungi incertae sedis</taxon>
        <taxon>Mucoromycota</taxon>
        <taxon>Glomeromycotina</taxon>
        <taxon>Glomeromycetes</taxon>
        <taxon>Glomerales</taxon>
        <taxon>Glomeraceae</taxon>
        <taxon>Rhizophagus</taxon>
    </lineage>
</organism>